<evidence type="ECO:0000313" key="8">
    <source>
        <dbReference type="EMBL" id="KAJ8444669.1"/>
    </source>
</evidence>
<comment type="caution">
    <text evidence="8">The sequence shown here is derived from an EMBL/GenBank/DDBJ whole genome shotgun (WGS) entry which is preliminary data.</text>
</comment>
<feature type="compositionally biased region" description="Polar residues" evidence="6">
    <location>
        <begin position="150"/>
        <end position="161"/>
    </location>
</feature>
<dbReference type="PANTHER" id="PTHR31194:SF62">
    <property type="entry name" value="ETHYLENE-RESPONSIVE TRANSCRIPTION FACTOR ERF118"/>
    <property type="match status" value="1"/>
</dbReference>
<evidence type="ECO:0000259" key="7">
    <source>
        <dbReference type="PROSITE" id="PS51032"/>
    </source>
</evidence>
<dbReference type="CDD" id="cd00018">
    <property type="entry name" value="AP2"/>
    <property type="match status" value="1"/>
</dbReference>
<feature type="region of interest" description="Disordered" evidence="6">
    <location>
        <begin position="77"/>
        <end position="162"/>
    </location>
</feature>
<dbReference type="InterPro" id="IPR036955">
    <property type="entry name" value="AP2/ERF_dom_sf"/>
</dbReference>
<feature type="compositionally biased region" description="Low complexity" evidence="6">
    <location>
        <begin position="224"/>
        <end position="236"/>
    </location>
</feature>
<keyword evidence="3" id="KW-0238">DNA-binding</keyword>
<feature type="region of interest" description="Disordered" evidence="6">
    <location>
        <begin position="224"/>
        <end position="274"/>
    </location>
</feature>
<dbReference type="InterPro" id="IPR001471">
    <property type="entry name" value="AP2/ERF_dom"/>
</dbReference>
<accession>A0A9Q1KKU1</accession>
<dbReference type="PANTHER" id="PTHR31194">
    <property type="entry name" value="SHN SHINE , DNA BINDING / TRANSCRIPTION FACTOR"/>
    <property type="match status" value="1"/>
</dbReference>
<evidence type="ECO:0000256" key="5">
    <source>
        <dbReference type="ARBA" id="ARBA00023242"/>
    </source>
</evidence>
<dbReference type="SMART" id="SM00380">
    <property type="entry name" value="AP2"/>
    <property type="match status" value="1"/>
</dbReference>
<dbReference type="Gene3D" id="3.30.730.10">
    <property type="entry name" value="AP2/ERF domain"/>
    <property type="match status" value="1"/>
</dbReference>
<dbReference type="Proteomes" id="UP001153076">
    <property type="component" value="Unassembled WGS sequence"/>
</dbReference>
<feature type="compositionally biased region" description="Polar residues" evidence="6">
    <location>
        <begin position="124"/>
        <end position="138"/>
    </location>
</feature>
<evidence type="ECO:0000256" key="4">
    <source>
        <dbReference type="ARBA" id="ARBA00023163"/>
    </source>
</evidence>
<sequence length="384" mass="42284">MSGKSDLVVIGSSSSAAALKLWQSYCSVSSVLLLVFAHCMQLCCLSQQSPNLCFLPASMRFRPKRKIRVICYDPDMTDSSSDDEVRERKPRQSAQSKKRFIQEINLPLSRNGSSNTSNISNNNHVAETESSCQDSNNGAKKKRRVLDRPTTINPSGGSSNCKLRGVRQRKWGKWAAEIRDPIRGVRVWLGTFNTAEEASMAYERKKLEFQALLAEKNSQNASQNASCSAAASQNQNPAVSEDSESLLSHNSPASVLENDTSASQMTSKDDEKKKQITESFNGAAAKDTEPQAMAMEAMPVMSSIQEFPCNEAVGQGLDLQMELDSSFVLNDFDDLFADFAAFDDFQLCGFDSEGPSDLPDFDFELGNEELAWIEEPLNLTACCP</sequence>
<dbReference type="Pfam" id="PF00847">
    <property type="entry name" value="AP2"/>
    <property type="match status" value="1"/>
</dbReference>
<evidence type="ECO:0000256" key="3">
    <source>
        <dbReference type="ARBA" id="ARBA00023125"/>
    </source>
</evidence>
<gene>
    <name evidence="8" type="ORF">Cgig2_030343</name>
</gene>
<evidence type="ECO:0000256" key="1">
    <source>
        <dbReference type="ARBA" id="ARBA00004123"/>
    </source>
</evidence>
<dbReference type="GO" id="GO:0003677">
    <property type="term" value="F:DNA binding"/>
    <property type="evidence" value="ECO:0007669"/>
    <property type="project" value="UniProtKB-KW"/>
</dbReference>
<feature type="compositionally biased region" description="Basic residues" evidence="6">
    <location>
        <begin position="88"/>
        <end position="99"/>
    </location>
</feature>
<comment type="subcellular location">
    <subcellularLocation>
        <location evidence="1">Nucleus</location>
    </subcellularLocation>
</comment>
<protein>
    <recommendedName>
        <fullName evidence="7">AP2/ERF domain-containing protein</fullName>
    </recommendedName>
</protein>
<proteinExistence type="predicted"/>
<keyword evidence="5" id="KW-0539">Nucleus</keyword>
<reference evidence="8" key="1">
    <citation type="submission" date="2022-04" db="EMBL/GenBank/DDBJ databases">
        <title>Carnegiea gigantea Genome sequencing and assembly v2.</title>
        <authorList>
            <person name="Copetti D."/>
            <person name="Sanderson M.J."/>
            <person name="Burquez A."/>
            <person name="Wojciechowski M.F."/>
        </authorList>
    </citation>
    <scope>NUCLEOTIDE SEQUENCE</scope>
    <source>
        <strain evidence="8">SGP5-SGP5p</strain>
        <tissue evidence="8">Aerial part</tissue>
    </source>
</reference>
<dbReference type="AlphaFoldDB" id="A0A9Q1KKU1"/>
<feature type="domain" description="AP2/ERF" evidence="7">
    <location>
        <begin position="162"/>
        <end position="219"/>
    </location>
</feature>
<dbReference type="GO" id="GO:0003700">
    <property type="term" value="F:DNA-binding transcription factor activity"/>
    <property type="evidence" value="ECO:0007669"/>
    <property type="project" value="InterPro"/>
</dbReference>
<dbReference type="OrthoDB" id="1917565at2759"/>
<evidence type="ECO:0000256" key="6">
    <source>
        <dbReference type="SAM" id="MobiDB-lite"/>
    </source>
</evidence>
<dbReference type="SUPFAM" id="SSF54171">
    <property type="entry name" value="DNA-binding domain"/>
    <property type="match status" value="1"/>
</dbReference>
<name>A0A9Q1KKU1_9CARY</name>
<dbReference type="InterPro" id="IPR050913">
    <property type="entry name" value="AP2/ERF_ERF"/>
</dbReference>
<organism evidence="8 9">
    <name type="scientific">Carnegiea gigantea</name>
    <dbReference type="NCBI Taxonomy" id="171969"/>
    <lineage>
        <taxon>Eukaryota</taxon>
        <taxon>Viridiplantae</taxon>
        <taxon>Streptophyta</taxon>
        <taxon>Embryophyta</taxon>
        <taxon>Tracheophyta</taxon>
        <taxon>Spermatophyta</taxon>
        <taxon>Magnoliopsida</taxon>
        <taxon>eudicotyledons</taxon>
        <taxon>Gunneridae</taxon>
        <taxon>Pentapetalae</taxon>
        <taxon>Caryophyllales</taxon>
        <taxon>Cactineae</taxon>
        <taxon>Cactaceae</taxon>
        <taxon>Cactoideae</taxon>
        <taxon>Echinocereeae</taxon>
        <taxon>Carnegiea</taxon>
    </lineage>
</organism>
<feature type="compositionally biased region" description="Polar residues" evidence="6">
    <location>
        <begin position="245"/>
        <end position="266"/>
    </location>
</feature>
<dbReference type="EMBL" id="JAKOGI010000091">
    <property type="protein sequence ID" value="KAJ8444669.1"/>
    <property type="molecule type" value="Genomic_DNA"/>
</dbReference>
<dbReference type="InterPro" id="IPR016177">
    <property type="entry name" value="DNA-bd_dom_sf"/>
</dbReference>
<evidence type="ECO:0000256" key="2">
    <source>
        <dbReference type="ARBA" id="ARBA00023015"/>
    </source>
</evidence>
<evidence type="ECO:0000313" key="9">
    <source>
        <dbReference type="Proteomes" id="UP001153076"/>
    </source>
</evidence>
<keyword evidence="9" id="KW-1185">Reference proteome</keyword>
<dbReference type="PRINTS" id="PR00367">
    <property type="entry name" value="ETHRSPELEMNT"/>
</dbReference>
<dbReference type="GO" id="GO:0005634">
    <property type="term" value="C:nucleus"/>
    <property type="evidence" value="ECO:0007669"/>
    <property type="project" value="UniProtKB-SubCell"/>
</dbReference>
<feature type="compositionally biased region" description="Low complexity" evidence="6">
    <location>
        <begin position="109"/>
        <end position="123"/>
    </location>
</feature>
<keyword evidence="2" id="KW-0805">Transcription regulation</keyword>
<dbReference type="PROSITE" id="PS51032">
    <property type="entry name" value="AP2_ERF"/>
    <property type="match status" value="1"/>
</dbReference>
<keyword evidence="4" id="KW-0804">Transcription</keyword>